<feature type="transmembrane region" description="Helical" evidence="2">
    <location>
        <begin position="77"/>
        <end position="95"/>
    </location>
</feature>
<gene>
    <name evidence="3" type="ORF">BCR32DRAFT_291113</name>
</gene>
<sequence>MSENIENKVEEVNEEVNVNEKIDINFGKKGGLLNSLALSLFNEGIDNNILMFLRIIFGLLFASLLALLIITKFSIHIIILLIITGLLFVTLEWWMNEMDIVKEFDEEEEEEEEEEENENQTEEKKTK</sequence>
<dbReference type="GO" id="GO:0005789">
    <property type="term" value="C:endoplasmic reticulum membrane"/>
    <property type="evidence" value="ECO:0007669"/>
    <property type="project" value="TreeGrafter"/>
</dbReference>
<evidence type="ECO:0000256" key="2">
    <source>
        <dbReference type="SAM" id="Phobius"/>
    </source>
</evidence>
<keyword evidence="4" id="KW-1185">Reference proteome</keyword>
<keyword evidence="2" id="KW-1133">Transmembrane helix</keyword>
<feature type="transmembrane region" description="Helical" evidence="2">
    <location>
        <begin position="49"/>
        <end position="70"/>
    </location>
</feature>
<organism evidence="3 4">
    <name type="scientific">Anaeromyces robustus</name>
    <dbReference type="NCBI Taxonomy" id="1754192"/>
    <lineage>
        <taxon>Eukaryota</taxon>
        <taxon>Fungi</taxon>
        <taxon>Fungi incertae sedis</taxon>
        <taxon>Chytridiomycota</taxon>
        <taxon>Chytridiomycota incertae sedis</taxon>
        <taxon>Neocallimastigomycetes</taxon>
        <taxon>Neocallimastigales</taxon>
        <taxon>Neocallimastigaceae</taxon>
        <taxon>Anaeromyces</taxon>
    </lineage>
</organism>
<dbReference type="EMBL" id="MCFG01000046">
    <property type="protein sequence ID" value="ORX84742.1"/>
    <property type="molecule type" value="Genomic_DNA"/>
</dbReference>
<keyword evidence="2" id="KW-0812">Transmembrane</keyword>
<reference evidence="3 4" key="1">
    <citation type="submission" date="2016-08" db="EMBL/GenBank/DDBJ databases">
        <title>A Parts List for Fungal Cellulosomes Revealed by Comparative Genomics.</title>
        <authorList>
            <consortium name="DOE Joint Genome Institute"/>
            <person name="Haitjema C.H."/>
            <person name="Gilmore S.P."/>
            <person name="Henske J.K."/>
            <person name="Solomon K.V."/>
            <person name="De Groot R."/>
            <person name="Kuo A."/>
            <person name="Mondo S.J."/>
            <person name="Salamov A.A."/>
            <person name="Labutti K."/>
            <person name="Zhao Z."/>
            <person name="Chiniquy J."/>
            <person name="Barry K."/>
            <person name="Brewer H.M."/>
            <person name="Purvine S.O."/>
            <person name="Wright A.T."/>
            <person name="Boxma B."/>
            <person name="Van Alen T."/>
            <person name="Hackstein J.H."/>
            <person name="Baker S.E."/>
            <person name="Grigoriev I.V."/>
            <person name="O'Malley M.A."/>
        </authorList>
    </citation>
    <scope>NUCLEOTIDE SEQUENCE [LARGE SCALE GENOMIC DNA]</scope>
    <source>
        <strain evidence="3 4">S4</strain>
    </source>
</reference>
<accession>A0A1Y1XGC4</accession>
<name>A0A1Y1XGC4_9FUNG</name>
<reference evidence="3 4" key="2">
    <citation type="submission" date="2016-08" db="EMBL/GenBank/DDBJ databases">
        <title>Pervasive Adenine N6-methylation of Active Genes in Fungi.</title>
        <authorList>
            <consortium name="DOE Joint Genome Institute"/>
            <person name="Mondo S.J."/>
            <person name="Dannebaum R.O."/>
            <person name="Kuo R.C."/>
            <person name="Labutti K."/>
            <person name="Haridas S."/>
            <person name="Kuo A."/>
            <person name="Salamov A."/>
            <person name="Ahrendt S.R."/>
            <person name="Lipzen A."/>
            <person name="Sullivan W."/>
            <person name="Andreopoulos W.B."/>
            <person name="Clum A."/>
            <person name="Lindquist E."/>
            <person name="Daum C."/>
            <person name="Ramamoorthy G.K."/>
            <person name="Gryganskyi A."/>
            <person name="Culley D."/>
            <person name="Magnuson J.K."/>
            <person name="James T.Y."/>
            <person name="O'Malley M.A."/>
            <person name="Stajich J.E."/>
            <person name="Spatafora J.W."/>
            <person name="Visel A."/>
            <person name="Grigoriev I.V."/>
        </authorList>
    </citation>
    <scope>NUCLEOTIDE SEQUENCE [LARGE SCALE GENOMIC DNA]</scope>
    <source>
        <strain evidence="3 4">S4</strain>
    </source>
</reference>
<dbReference type="AlphaFoldDB" id="A0A1Y1XGC4"/>
<dbReference type="PANTHER" id="PTHR28251">
    <property type="entry name" value="V-TYPE ATPASE ASSEMBLY FACTOR PKR1"/>
    <property type="match status" value="1"/>
</dbReference>
<dbReference type="PANTHER" id="PTHR28251:SF1">
    <property type="entry name" value="V-TYPE ATPASE ASSEMBLY FACTOR PKR1"/>
    <property type="match status" value="1"/>
</dbReference>
<evidence type="ECO:0000313" key="3">
    <source>
        <dbReference type="EMBL" id="ORX84742.1"/>
    </source>
</evidence>
<evidence type="ECO:0000256" key="1">
    <source>
        <dbReference type="SAM" id="MobiDB-lite"/>
    </source>
</evidence>
<comment type="caution">
    <text evidence="3">The sequence shown here is derived from an EMBL/GenBank/DDBJ whole genome shotgun (WGS) entry which is preliminary data.</text>
</comment>
<keyword evidence="2" id="KW-0472">Membrane</keyword>
<feature type="compositionally biased region" description="Acidic residues" evidence="1">
    <location>
        <begin position="104"/>
        <end position="120"/>
    </location>
</feature>
<dbReference type="Proteomes" id="UP000193944">
    <property type="component" value="Unassembled WGS sequence"/>
</dbReference>
<proteinExistence type="predicted"/>
<feature type="region of interest" description="Disordered" evidence="1">
    <location>
        <begin position="104"/>
        <end position="127"/>
    </location>
</feature>
<evidence type="ECO:0000313" key="4">
    <source>
        <dbReference type="Proteomes" id="UP000193944"/>
    </source>
</evidence>
<dbReference type="InterPro" id="IPR013945">
    <property type="entry name" value="Pkr1"/>
</dbReference>
<dbReference type="Pfam" id="PF08636">
    <property type="entry name" value="Pkr1"/>
    <property type="match status" value="1"/>
</dbReference>
<protein>
    <submittedName>
        <fullName evidence="3">Uncharacterized protein</fullName>
    </submittedName>
</protein>
<dbReference type="GO" id="GO:0070072">
    <property type="term" value="P:vacuolar proton-transporting V-type ATPase complex assembly"/>
    <property type="evidence" value="ECO:0007669"/>
    <property type="project" value="InterPro"/>
</dbReference>